<dbReference type="AlphaFoldDB" id="A0A0G0ULA0"/>
<name>A0A0G0ULA0_9BACT</name>
<accession>A0A0G0ULA0</accession>
<comment type="caution">
    <text evidence="1">The sequence shown here is derived from an EMBL/GenBank/DDBJ whole genome shotgun (WGS) entry which is preliminary data.</text>
</comment>
<dbReference type="Proteomes" id="UP000034531">
    <property type="component" value="Unassembled WGS sequence"/>
</dbReference>
<evidence type="ECO:0000313" key="1">
    <source>
        <dbReference type="EMBL" id="KKR51022.1"/>
    </source>
</evidence>
<dbReference type="EMBL" id="LBYI01000003">
    <property type="protein sequence ID" value="KKR51022.1"/>
    <property type="molecule type" value="Genomic_DNA"/>
</dbReference>
<proteinExistence type="predicted"/>
<gene>
    <name evidence="1" type="ORF">UT84_C0003G0017</name>
</gene>
<sequence>MRMLYSWAGSVSYTPLPSIAFGTIDRWRNDPNDPLPLNRDQWILWSTGTADLIRVQDTEKSKISDHWSASLPSSISNESPKWVGKFIDEIIKEKN</sequence>
<evidence type="ECO:0000313" key="2">
    <source>
        <dbReference type="Proteomes" id="UP000034531"/>
    </source>
</evidence>
<protein>
    <submittedName>
        <fullName evidence="1">Uncharacterized protein</fullName>
    </submittedName>
</protein>
<organism evidence="1 2">
    <name type="scientific">Candidatus Curtissbacteria bacterium GW2011_GWA1_40_16</name>
    <dbReference type="NCBI Taxonomy" id="1618405"/>
    <lineage>
        <taxon>Bacteria</taxon>
        <taxon>Candidatus Curtissiibacteriota</taxon>
    </lineage>
</organism>
<reference evidence="1 2" key="1">
    <citation type="journal article" date="2015" name="Nature">
        <title>rRNA introns, odd ribosomes, and small enigmatic genomes across a large radiation of phyla.</title>
        <authorList>
            <person name="Brown C.T."/>
            <person name="Hug L.A."/>
            <person name="Thomas B.C."/>
            <person name="Sharon I."/>
            <person name="Castelle C.J."/>
            <person name="Singh A."/>
            <person name="Wilkins M.J."/>
            <person name="Williams K.H."/>
            <person name="Banfield J.F."/>
        </authorList>
    </citation>
    <scope>NUCLEOTIDE SEQUENCE [LARGE SCALE GENOMIC DNA]</scope>
</reference>